<dbReference type="EMBL" id="CP013023">
    <property type="protein sequence ID" value="ANF97422.1"/>
    <property type="molecule type" value="Genomic_DNA"/>
</dbReference>
<evidence type="ECO:0000256" key="2">
    <source>
        <dbReference type="ARBA" id="ARBA00022679"/>
    </source>
</evidence>
<dbReference type="STRING" id="1616788.AR543_16355"/>
<keyword evidence="7" id="KW-0460">Magnesium</keyword>
<evidence type="ECO:0008006" key="15">
    <source>
        <dbReference type="Google" id="ProtNLM"/>
    </source>
</evidence>
<dbReference type="SUPFAM" id="SSF81301">
    <property type="entry name" value="Nucleotidyltransferase"/>
    <property type="match status" value="1"/>
</dbReference>
<evidence type="ECO:0000256" key="6">
    <source>
        <dbReference type="ARBA" id="ARBA00022741"/>
    </source>
</evidence>
<dbReference type="CDD" id="cd05398">
    <property type="entry name" value="NT_ClassII-CCAase"/>
    <property type="match status" value="1"/>
</dbReference>
<dbReference type="InterPro" id="IPR032828">
    <property type="entry name" value="PolyA_RNA-bd"/>
</dbReference>
<evidence type="ECO:0000259" key="11">
    <source>
        <dbReference type="Pfam" id="PF12627"/>
    </source>
</evidence>
<dbReference type="InterPro" id="IPR050264">
    <property type="entry name" value="Bact_CCA-adding_enz_type3_sf"/>
</dbReference>
<keyword evidence="14" id="KW-1185">Reference proteome</keyword>
<evidence type="ECO:0000313" key="13">
    <source>
        <dbReference type="EMBL" id="ANF97422.1"/>
    </source>
</evidence>
<reference evidence="13 14" key="2">
    <citation type="journal article" date="2016" name="Int. J. Syst. Evol. Microbiol.">
        <title>Paenibacillus bovis sp. nov., isolated from raw yak (Bos grunniens) milk.</title>
        <authorList>
            <person name="Gao C."/>
            <person name="Han J."/>
            <person name="Liu Z."/>
            <person name="Xu X."/>
            <person name="Hang F."/>
            <person name="Wu Z."/>
        </authorList>
    </citation>
    <scope>NUCLEOTIDE SEQUENCE [LARGE SCALE GENOMIC DNA]</scope>
    <source>
        <strain evidence="13 14">BD3526</strain>
    </source>
</reference>
<dbReference type="Gene3D" id="3.30.460.10">
    <property type="entry name" value="Beta Polymerase, domain 2"/>
    <property type="match status" value="1"/>
</dbReference>
<dbReference type="RefSeq" id="WP_060535532.1">
    <property type="nucleotide sequence ID" value="NZ_CP013023.1"/>
</dbReference>
<dbReference type="Gene3D" id="1.10.3090.10">
    <property type="entry name" value="cca-adding enzyme, domain 2"/>
    <property type="match status" value="1"/>
</dbReference>
<dbReference type="InterPro" id="IPR032810">
    <property type="entry name" value="CCA-adding_enz_C"/>
</dbReference>
<name>A0A172ZJ49_9BACL</name>
<dbReference type="GO" id="GO:0046872">
    <property type="term" value="F:metal ion binding"/>
    <property type="evidence" value="ECO:0007669"/>
    <property type="project" value="UniProtKB-KW"/>
</dbReference>
<organism evidence="13 14">
    <name type="scientific">Paenibacillus bovis</name>
    <dbReference type="NCBI Taxonomy" id="1616788"/>
    <lineage>
        <taxon>Bacteria</taxon>
        <taxon>Bacillati</taxon>
        <taxon>Bacillota</taxon>
        <taxon>Bacilli</taxon>
        <taxon>Bacillales</taxon>
        <taxon>Paenibacillaceae</taxon>
        <taxon>Paenibacillus</taxon>
    </lineage>
</organism>
<evidence type="ECO:0000256" key="9">
    <source>
        <dbReference type="RuleBase" id="RU003953"/>
    </source>
</evidence>
<dbReference type="AlphaFoldDB" id="A0A172ZJ49"/>
<dbReference type="InterPro" id="IPR002646">
    <property type="entry name" value="PolA_pol_head_dom"/>
</dbReference>
<protein>
    <recommendedName>
        <fullName evidence="15">CCA tRNA nucleotidyltransferase</fullName>
    </recommendedName>
</protein>
<dbReference type="KEGG" id="pbv:AR543_16355"/>
<dbReference type="SUPFAM" id="SSF81891">
    <property type="entry name" value="Poly A polymerase C-terminal region-like"/>
    <property type="match status" value="1"/>
</dbReference>
<evidence type="ECO:0000256" key="3">
    <source>
        <dbReference type="ARBA" id="ARBA00022694"/>
    </source>
</evidence>
<evidence type="ECO:0000313" key="14">
    <source>
        <dbReference type="Proteomes" id="UP000078148"/>
    </source>
</evidence>
<feature type="domain" description="tRNA nucleotidyltransferase/poly(A) polymerase RNA and SrmB- binding" evidence="11">
    <location>
        <begin position="175"/>
        <end position="226"/>
    </location>
</feature>
<evidence type="ECO:0000259" key="12">
    <source>
        <dbReference type="Pfam" id="PF13735"/>
    </source>
</evidence>
<evidence type="ECO:0000256" key="7">
    <source>
        <dbReference type="ARBA" id="ARBA00022842"/>
    </source>
</evidence>
<dbReference type="GO" id="GO:0000166">
    <property type="term" value="F:nucleotide binding"/>
    <property type="evidence" value="ECO:0007669"/>
    <property type="project" value="UniProtKB-KW"/>
</dbReference>
<keyword evidence="6" id="KW-0547">Nucleotide-binding</keyword>
<comment type="similarity">
    <text evidence="9">Belongs to the tRNA nucleotidyltransferase/poly(A) polymerase family.</text>
</comment>
<feature type="domain" description="Poly A polymerase head" evidence="10">
    <location>
        <begin position="29"/>
        <end position="148"/>
    </location>
</feature>
<dbReference type="Gene3D" id="1.20.58.560">
    <property type="match status" value="1"/>
</dbReference>
<sequence length="420" mass="48177">MDWKWIDPQMAEQGISLLRRLIEQGYEGYFVGGCVRDELMERPVNDMDIATNATPEQVMTIFEHTIPTGIAHGTITVIMNGEQFEVTTYRTESDYTDHRHPEQVQFVSDLYEDLRRRDFTMNAIARGIDGSYVDPFHGREDLEQGIIRCVGDPEERFEEDALRMLRGIRFSSVFNFTIEPATWQALVHRRSLIRYIAAERIRVEMEKMIAGPYPFKGIQLLQESELVSDMKISVPCPPEQPELLNRLADIPAVPVSLRWTLITMALGLDSEQMKPYMKEWTFSNAFMDQVSRLLRMHERLLAAADHNANREVYISAVIDYGRETAGQWQQLYPVLTDNVQQQLASFAAHGQQWLDEMNIFGMGDVQINGQDLLAALQAKGGPWLGKLMNEILLATAAGQLDNTREAILEYAHQQYEKRDN</sequence>
<dbReference type="GO" id="GO:0016779">
    <property type="term" value="F:nucleotidyltransferase activity"/>
    <property type="evidence" value="ECO:0007669"/>
    <property type="project" value="UniProtKB-KW"/>
</dbReference>
<evidence type="ECO:0000256" key="1">
    <source>
        <dbReference type="ARBA" id="ARBA00001946"/>
    </source>
</evidence>
<keyword evidence="4" id="KW-0548">Nucleotidyltransferase</keyword>
<gene>
    <name evidence="13" type="ORF">AR543_16355</name>
</gene>
<dbReference type="Pfam" id="PF13735">
    <property type="entry name" value="tRNA_NucTran2_2"/>
    <property type="match status" value="1"/>
</dbReference>
<proteinExistence type="inferred from homology"/>
<dbReference type="GO" id="GO:0008033">
    <property type="term" value="P:tRNA processing"/>
    <property type="evidence" value="ECO:0007669"/>
    <property type="project" value="UniProtKB-KW"/>
</dbReference>
<keyword evidence="2 9" id="KW-0808">Transferase</keyword>
<dbReference type="Pfam" id="PF01743">
    <property type="entry name" value="PolyA_pol"/>
    <property type="match status" value="1"/>
</dbReference>
<accession>A0A172ZJ49</accession>
<dbReference type="Pfam" id="PF12627">
    <property type="entry name" value="PolyA_pol_RNAbd"/>
    <property type="match status" value="1"/>
</dbReference>
<dbReference type="PANTHER" id="PTHR46173">
    <property type="entry name" value="CCA TRNA NUCLEOTIDYLTRANSFERASE 1, MITOCHONDRIAL"/>
    <property type="match status" value="1"/>
</dbReference>
<feature type="domain" description="CCA-adding enzyme C-terminal" evidence="12">
    <location>
        <begin position="258"/>
        <end position="411"/>
    </location>
</feature>
<keyword evidence="8 9" id="KW-0694">RNA-binding</keyword>
<dbReference type="PANTHER" id="PTHR46173:SF1">
    <property type="entry name" value="CCA TRNA NUCLEOTIDYLTRANSFERASE 1, MITOCHONDRIAL"/>
    <property type="match status" value="1"/>
</dbReference>
<comment type="cofactor">
    <cofactor evidence="1">
        <name>Mg(2+)</name>
        <dbReference type="ChEBI" id="CHEBI:18420"/>
    </cofactor>
</comment>
<evidence type="ECO:0000256" key="8">
    <source>
        <dbReference type="ARBA" id="ARBA00022884"/>
    </source>
</evidence>
<dbReference type="NCBIfam" id="NF009814">
    <property type="entry name" value="PRK13299.1"/>
    <property type="match status" value="1"/>
</dbReference>
<dbReference type="OrthoDB" id="9805698at2"/>
<dbReference type="Gene3D" id="1.10.246.80">
    <property type="match status" value="1"/>
</dbReference>
<evidence type="ECO:0000259" key="10">
    <source>
        <dbReference type="Pfam" id="PF01743"/>
    </source>
</evidence>
<dbReference type="Proteomes" id="UP000078148">
    <property type="component" value="Chromosome"/>
</dbReference>
<keyword evidence="5" id="KW-0479">Metal-binding</keyword>
<evidence type="ECO:0000256" key="4">
    <source>
        <dbReference type="ARBA" id="ARBA00022695"/>
    </source>
</evidence>
<dbReference type="InterPro" id="IPR043519">
    <property type="entry name" value="NT_sf"/>
</dbReference>
<dbReference type="GO" id="GO:0000049">
    <property type="term" value="F:tRNA binding"/>
    <property type="evidence" value="ECO:0007669"/>
    <property type="project" value="TreeGrafter"/>
</dbReference>
<reference evidence="14" key="1">
    <citation type="submission" date="2015-10" db="EMBL/GenBank/DDBJ databases">
        <title>Genome of Paenibacillus bovis sp. nov.</title>
        <authorList>
            <person name="Wu Z."/>
            <person name="Gao C."/>
            <person name="Liu Z."/>
            <person name="Zheng H."/>
        </authorList>
    </citation>
    <scope>NUCLEOTIDE SEQUENCE [LARGE SCALE GENOMIC DNA]</scope>
    <source>
        <strain evidence="14">BD3526</strain>
    </source>
</reference>
<evidence type="ECO:0000256" key="5">
    <source>
        <dbReference type="ARBA" id="ARBA00022723"/>
    </source>
</evidence>
<keyword evidence="3" id="KW-0819">tRNA processing</keyword>